<organism evidence="1 2">
    <name type="scientific">Bifidobacterium catenulatum PV20-2</name>
    <dbReference type="NCBI Taxonomy" id="1447716"/>
    <lineage>
        <taxon>Bacteria</taxon>
        <taxon>Bacillati</taxon>
        <taxon>Actinomycetota</taxon>
        <taxon>Actinomycetes</taxon>
        <taxon>Bifidobacteriales</taxon>
        <taxon>Bifidobacteriaceae</taxon>
        <taxon>Bifidobacterium</taxon>
    </lineage>
</organism>
<dbReference type="AlphaFoldDB" id="A0A0A7I9J6"/>
<protein>
    <submittedName>
        <fullName evidence="1">Uncharacterized protein</fullName>
    </submittedName>
</protein>
<dbReference type="KEGG" id="bka:AH68_05350"/>
<gene>
    <name evidence="1" type="ORF">AH68_05350</name>
</gene>
<accession>A0A0A7I9J6</accession>
<proteinExistence type="predicted"/>
<reference evidence="1 2" key="1">
    <citation type="journal article" date="2015" name="Genome Announc.">
        <title>Complete and Assembled Genome Sequence of Bifidobacterium kashiwanohense PV20-2, Isolated from the Feces of an Anemic Kenyan Infant.</title>
        <authorList>
            <person name="Vazquez-Gutierrez P."/>
            <person name="Lacroix C."/>
            <person name="Chassard C."/>
            <person name="Klumpp J."/>
            <person name="Jans C."/>
            <person name="Stevens M.J."/>
        </authorList>
    </citation>
    <scope>NUCLEOTIDE SEQUENCE [LARGE SCALE GENOMIC DNA]</scope>
    <source>
        <strain evidence="1 2">PV20-2</strain>
    </source>
</reference>
<dbReference type="Proteomes" id="UP000030625">
    <property type="component" value="Chromosome"/>
</dbReference>
<name>A0A0A7I9J6_9BIFI</name>
<evidence type="ECO:0000313" key="2">
    <source>
        <dbReference type="Proteomes" id="UP000030625"/>
    </source>
</evidence>
<dbReference type="EMBL" id="CP007456">
    <property type="protein sequence ID" value="AIZ15454.1"/>
    <property type="molecule type" value="Genomic_DNA"/>
</dbReference>
<sequence length="139" mass="14577">MHLIVTVACERDDDCPYGGERERCDGECSVGEAACFGQAFVVVWDACSCDEESVCVDAVWGAGHERGPIGGVVALVYPSEIVWGDGADGLHLVGEGFTEGGDGEFIAFAGLVEFGEHEFVGESSMCGDDGVGSYSPDRQ</sequence>
<evidence type="ECO:0000313" key="1">
    <source>
        <dbReference type="EMBL" id="AIZ15454.1"/>
    </source>
</evidence>
<dbReference type="HOGENOM" id="CLU_1841236_0_0_11"/>